<protein>
    <submittedName>
        <fullName evidence="1">Capsid cement protein</fullName>
    </submittedName>
</protein>
<organism evidence="1 2">
    <name type="scientific">Halodurantibacterium flavum</name>
    <dbReference type="NCBI Taxonomy" id="1382802"/>
    <lineage>
        <taxon>Bacteria</taxon>
        <taxon>Pseudomonadati</taxon>
        <taxon>Pseudomonadota</taxon>
        <taxon>Alphaproteobacteria</taxon>
        <taxon>Rhodobacterales</taxon>
        <taxon>Paracoccaceae</taxon>
        <taxon>Halodurantibacterium</taxon>
    </lineage>
</organism>
<gene>
    <name evidence="1" type="ORF">ACFSGJ_18110</name>
</gene>
<proteinExistence type="predicted"/>
<name>A0ABW4S987_9RHOB</name>
<dbReference type="RefSeq" id="WP_390265130.1">
    <property type="nucleotide sequence ID" value="NZ_JBHUGH010000034.1"/>
</dbReference>
<dbReference type="Proteomes" id="UP001597353">
    <property type="component" value="Unassembled WGS sequence"/>
</dbReference>
<sequence>MIPVFIRAYHAATAILGCRIVAFSAPTTSQSIRQANAASGPLLGVSDRMGADAGGMCDVHRSGLAAVQLGGTVAAGDPLTTDADGRAIKAVKPGTGAVQVIGSADQPGVAGDIIDVWLSQSVIHS</sequence>
<dbReference type="Pfam" id="PF09956">
    <property type="entry name" value="Phage_cement_2"/>
    <property type="match status" value="1"/>
</dbReference>
<evidence type="ECO:0000313" key="2">
    <source>
        <dbReference type="Proteomes" id="UP001597353"/>
    </source>
</evidence>
<reference evidence="2" key="1">
    <citation type="journal article" date="2019" name="Int. J. Syst. Evol. Microbiol.">
        <title>The Global Catalogue of Microorganisms (GCM) 10K type strain sequencing project: providing services to taxonomists for standard genome sequencing and annotation.</title>
        <authorList>
            <consortium name="The Broad Institute Genomics Platform"/>
            <consortium name="The Broad Institute Genome Sequencing Center for Infectious Disease"/>
            <person name="Wu L."/>
            <person name="Ma J."/>
        </authorList>
    </citation>
    <scope>NUCLEOTIDE SEQUENCE [LARGE SCALE GENOMIC DNA]</scope>
    <source>
        <strain evidence="2">CGMCC 4.7242</strain>
    </source>
</reference>
<dbReference type="EMBL" id="JBHUGH010000034">
    <property type="protein sequence ID" value="MFD1914121.1"/>
    <property type="molecule type" value="Genomic_DNA"/>
</dbReference>
<accession>A0ABW4S987</accession>
<dbReference type="InterPro" id="IPR011231">
    <property type="entry name" value="Phage_VT1-Sakai_H0018"/>
</dbReference>
<comment type="caution">
    <text evidence="1">The sequence shown here is derived from an EMBL/GenBank/DDBJ whole genome shotgun (WGS) entry which is preliminary data.</text>
</comment>
<keyword evidence="2" id="KW-1185">Reference proteome</keyword>
<evidence type="ECO:0000313" key="1">
    <source>
        <dbReference type="EMBL" id="MFD1914121.1"/>
    </source>
</evidence>
<dbReference type="PROSITE" id="PS51257">
    <property type="entry name" value="PROKAR_LIPOPROTEIN"/>
    <property type="match status" value="1"/>
</dbReference>